<proteinExistence type="predicted"/>
<protein>
    <recommendedName>
        <fullName evidence="3">Lipoprotein</fullName>
    </recommendedName>
</protein>
<reference evidence="2" key="1">
    <citation type="submission" date="2024-06" db="EMBL/GenBank/DDBJ databases">
        <title>Mesorhizobium karijinii sp. nov., a symbiont of the iconic Swainsona formosa from arid Australia.</title>
        <authorList>
            <person name="Hill Y.J."/>
            <person name="Watkin E.L.J."/>
            <person name="O'Hara G.W."/>
            <person name="Terpolilli J."/>
            <person name="Tye M.L."/>
            <person name="Kohlmeier M.G."/>
        </authorList>
    </citation>
    <scope>NUCLEOTIDE SEQUENCE</scope>
    <source>
        <strain evidence="2">WSM2240</strain>
    </source>
</reference>
<evidence type="ECO:0008006" key="3">
    <source>
        <dbReference type="Google" id="ProtNLM"/>
    </source>
</evidence>
<gene>
    <name evidence="2" type="ORF">ABVK50_03350</name>
</gene>
<feature type="signal peptide" evidence="1">
    <location>
        <begin position="1"/>
        <end position="21"/>
    </location>
</feature>
<name>A0AAU8CS38_9HYPH</name>
<feature type="chain" id="PRO_5043941640" description="Lipoprotein" evidence="1">
    <location>
        <begin position="22"/>
        <end position="88"/>
    </location>
</feature>
<dbReference type="EMBL" id="CP159253">
    <property type="protein sequence ID" value="XCG49657.1"/>
    <property type="molecule type" value="Genomic_DNA"/>
</dbReference>
<keyword evidence="1" id="KW-0732">Signal</keyword>
<evidence type="ECO:0000313" key="2">
    <source>
        <dbReference type="EMBL" id="XCG49657.1"/>
    </source>
</evidence>
<evidence type="ECO:0000256" key="1">
    <source>
        <dbReference type="SAM" id="SignalP"/>
    </source>
</evidence>
<sequence length="88" mass="10135">MWYKTVMVVALAAVCTGCMTAEDLRAADEAECRYYGFVGKNDAFAECLQRIDLARRADLRSASDFDPWDRPVMYRRVIIRPRPIVIFP</sequence>
<organism evidence="2">
    <name type="scientific">Mesorhizobium sp. WSM2240</name>
    <dbReference type="NCBI Taxonomy" id="3228851"/>
    <lineage>
        <taxon>Bacteria</taxon>
        <taxon>Pseudomonadati</taxon>
        <taxon>Pseudomonadota</taxon>
        <taxon>Alphaproteobacteria</taxon>
        <taxon>Hyphomicrobiales</taxon>
        <taxon>Phyllobacteriaceae</taxon>
        <taxon>Mesorhizobium</taxon>
    </lineage>
</organism>
<dbReference type="AlphaFoldDB" id="A0AAU8CS38"/>
<dbReference type="RefSeq" id="WP_353642811.1">
    <property type="nucleotide sequence ID" value="NZ_CP159253.1"/>
</dbReference>
<accession>A0AAU8CS38</accession>